<dbReference type="PROSITE" id="PS51186">
    <property type="entry name" value="GNAT"/>
    <property type="match status" value="1"/>
</dbReference>
<dbReference type="AlphaFoldDB" id="A0A4Q9FJC1"/>
<dbReference type="SUPFAM" id="SSF55729">
    <property type="entry name" value="Acyl-CoA N-acyltransferases (Nat)"/>
    <property type="match status" value="1"/>
</dbReference>
<evidence type="ECO:0000313" key="2">
    <source>
        <dbReference type="EMBL" id="TBN04014.1"/>
    </source>
</evidence>
<gene>
    <name evidence="2" type="ORF">EYD45_08350</name>
</gene>
<dbReference type="InterPro" id="IPR000182">
    <property type="entry name" value="GNAT_dom"/>
</dbReference>
<dbReference type="EMBL" id="SIRT01000005">
    <property type="protein sequence ID" value="TBN04014.1"/>
    <property type="molecule type" value="Genomic_DNA"/>
</dbReference>
<proteinExistence type="predicted"/>
<dbReference type="GO" id="GO:0016747">
    <property type="term" value="F:acyltransferase activity, transferring groups other than amino-acyl groups"/>
    <property type="evidence" value="ECO:0007669"/>
    <property type="project" value="InterPro"/>
</dbReference>
<dbReference type="OrthoDB" id="9796171at2"/>
<keyword evidence="2" id="KW-0808">Transferase</keyword>
<name>A0A4Q9FJC1_9FLAO</name>
<sequence>MSLDIKIKTFDELSSNELYDLLQLRSEVFVVEQDCVYQDIDGKDHNAIHVLGFKNDILVAYTRIFKPGDYFNEASIGRVVVKKSERAFKYGYAIMEVSIKAVEDYLNETKIKISAQCYLKGFYTKIGFLPIGDVYQEDGIPHVAMIKE</sequence>
<dbReference type="Gene3D" id="3.40.630.30">
    <property type="match status" value="1"/>
</dbReference>
<keyword evidence="3" id="KW-1185">Reference proteome</keyword>
<protein>
    <submittedName>
        <fullName evidence="2">GNAT family N-acetyltransferase</fullName>
    </submittedName>
</protein>
<feature type="domain" description="N-acetyltransferase" evidence="1">
    <location>
        <begin position="5"/>
        <end position="148"/>
    </location>
</feature>
<evidence type="ECO:0000259" key="1">
    <source>
        <dbReference type="PROSITE" id="PS51186"/>
    </source>
</evidence>
<organism evidence="2 3">
    <name type="scientific">Hyunsoonleella flava</name>
    <dbReference type="NCBI Taxonomy" id="2527939"/>
    <lineage>
        <taxon>Bacteria</taxon>
        <taxon>Pseudomonadati</taxon>
        <taxon>Bacteroidota</taxon>
        <taxon>Flavobacteriia</taxon>
        <taxon>Flavobacteriales</taxon>
        <taxon>Flavobacteriaceae</taxon>
    </lineage>
</organism>
<reference evidence="2 3" key="1">
    <citation type="submission" date="2019-02" db="EMBL/GenBank/DDBJ databases">
        <title>Hyunsoonleella sp., isolated from marine sediment.</title>
        <authorList>
            <person name="Liu B.-T."/>
        </authorList>
    </citation>
    <scope>NUCLEOTIDE SEQUENCE [LARGE SCALE GENOMIC DNA]</scope>
    <source>
        <strain evidence="2 3">T58</strain>
    </source>
</reference>
<dbReference type="Pfam" id="PF13673">
    <property type="entry name" value="Acetyltransf_10"/>
    <property type="match status" value="1"/>
</dbReference>
<dbReference type="InterPro" id="IPR016181">
    <property type="entry name" value="Acyl_CoA_acyltransferase"/>
</dbReference>
<comment type="caution">
    <text evidence="2">The sequence shown here is derived from an EMBL/GenBank/DDBJ whole genome shotgun (WGS) entry which is preliminary data.</text>
</comment>
<evidence type="ECO:0000313" key="3">
    <source>
        <dbReference type="Proteomes" id="UP000291142"/>
    </source>
</evidence>
<dbReference type="Proteomes" id="UP000291142">
    <property type="component" value="Unassembled WGS sequence"/>
</dbReference>
<accession>A0A4Q9FJC1</accession>
<dbReference type="RefSeq" id="WP_130964085.1">
    <property type="nucleotide sequence ID" value="NZ_SIRT01000005.1"/>
</dbReference>